<feature type="transmembrane region" description="Helical" evidence="1">
    <location>
        <begin position="50"/>
        <end position="72"/>
    </location>
</feature>
<name>A0A165P596_EXIGL</name>
<keyword evidence="1" id="KW-1133">Transmembrane helix</keyword>
<dbReference type="InParanoid" id="A0A165P596"/>
<dbReference type="EMBL" id="KV425892">
    <property type="protein sequence ID" value="KZW01663.1"/>
    <property type="molecule type" value="Genomic_DNA"/>
</dbReference>
<evidence type="ECO:0000313" key="2">
    <source>
        <dbReference type="EMBL" id="KZW01663.1"/>
    </source>
</evidence>
<dbReference type="Proteomes" id="UP000077266">
    <property type="component" value="Unassembled WGS sequence"/>
</dbReference>
<protein>
    <submittedName>
        <fullName evidence="2">Uncharacterized protein</fullName>
    </submittedName>
</protein>
<gene>
    <name evidence="2" type="ORF">EXIGLDRAFT_47019</name>
</gene>
<dbReference type="AlphaFoldDB" id="A0A165P596"/>
<organism evidence="2 3">
    <name type="scientific">Exidia glandulosa HHB12029</name>
    <dbReference type="NCBI Taxonomy" id="1314781"/>
    <lineage>
        <taxon>Eukaryota</taxon>
        <taxon>Fungi</taxon>
        <taxon>Dikarya</taxon>
        <taxon>Basidiomycota</taxon>
        <taxon>Agaricomycotina</taxon>
        <taxon>Agaricomycetes</taxon>
        <taxon>Auriculariales</taxon>
        <taxon>Exidiaceae</taxon>
        <taxon>Exidia</taxon>
    </lineage>
</organism>
<evidence type="ECO:0000313" key="3">
    <source>
        <dbReference type="Proteomes" id="UP000077266"/>
    </source>
</evidence>
<evidence type="ECO:0000256" key="1">
    <source>
        <dbReference type="SAM" id="Phobius"/>
    </source>
</evidence>
<reference evidence="2 3" key="1">
    <citation type="journal article" date="2016" name="Mol. Biol. Evol.">
        <title>Comparative Genomics of Early-Diverging Mushroom-Forming Fungi Provides Insights into the Origins of Lignocellulose Decay Capabilities.</title>
        <authorList>
            <person name="Nagy L.G."/>
            <person name="Riley R."/>
            <person name="Tritt A."/>
            <person name="Adam C."/>
            <person name="Daum C."/>
            <person name="Floudas D."/>
            <person name="Sun H."/>
            <person name="Yadav J.S."/>
            <person name="Pangilinan J."/>
            <person name="Larsson K.H."/>
            <person name="Matsuura K."/>
            <person name="Barry K."/>
            <person name="Labutti K."/>
            <person name="Kuo R."/>
            <person name="Ohm R.A."/>
            <person name="Bhattacharya S.S."/>
            <person name="Shirouzu T."/>
            <person name="Yoshinaga Y."/>
            <person name="Martin F.M."/>
            <person name="Grigoriev I.V."/>
            <person name="Hibbett D.S."/>
        </authorList>
    </citation>
    <scope>NUCLEOTIDE SEQUENCE [LARGE SCALE GENOMIC DNA]</scope>
    <source>
        <strain evidence="2 3">HHB12029</strain>
    </source>
</reference>
<proteinExistence type="predicted"/>
<accession>A0A165P596</accession>
<keyword evidence="1" id="KW-0472">Membrane</keyword>
<keyword evidence="1" id="KW-0812">Transmembrane</keyword>
<keyword evidence="3" id="KW-1185">Reference proteome</keyword>
<sequence length="111" mass="12161">MRRQTRVVLLEPDDDHPSVNEVSATRDIRGISQVLVGRVRNRTCARVRRLTVLVAIDLVDYIFLRLLAALIADICGSLLSSGDEPRARIRAMADGSSCSAGRRQQTGTGSQ</sequence>